<dbReference type="PROSITE" id="PS51908">
    <property type="entry name" value="ZF_UBZ4"/>
    <property type="match status" value="1"/>
</dbReference>
<keyword evidence="7" id="KW-0479">Metal-binding</keyword>
<evidence type="ECO:0000256" key="12">
    <source>
        <dbReference type="ARBA" id="ARBA00023125"/>
    </source>
</evidence>
<keyword evidence="9 17" id="KW-0863">Zinc-finger</keyword>
<organism evidence="23 25">
    <name type="scientific">Acanthaster planci</name>
    <name type="common">Crown-of-thorns starfish</name>
    <dbReference type="NCBI Taxonomy" id="133434"/>
    <lineage>
        <taxon>Eukaryota</taxon>
        <taxon>Metazoa</taxon>
        <taxon>Echinodermata</taxon>
        <taxon>Eleutherozoa</taxon>
        <taxon>Asterozoa</taxon>
        <taxon>Asteroidea</taxon>
        <taxon>Valvatacea</taxon>
        <taxon>Valvatida</taxon>
        <taxon>Acanthasteridae</taxon>
        <taxon>Acanthaster</taxon>
    </lineage>
</organism>
<dbReference type="CDD" id="cd16529">
    <property type="entry name" value="RING-HC_RAD18"/>
    <property type="match status" value="1"/>
</dbReference>
<evidence type="ECO:0000256" key="17">
    <source>
        <dbReference type="PROSITE-ProRule" id="PRU00175"/>
    </source>
</evidence>
<dbReference type="AlphaFoldDB" id="A0A8B7ZFY9"/>
<dbReference type="GO" id="GO:0097505">
    <property type="term" value="C:Rad6-Rad18 complex"/>
    <property type="evidence" value="ECO:0007669"/>
    <property type="project" value="TreeGrafter"/>
</dbReference>
<evidence type="ECO:0000256" key="13">
    <source>
        <dbReference type="ARBA" id="ARBA00023204"/>
    </source>
</evidence>
<keyword evidence="6" id="KW-0808">Transferase</keyword>
<feature type="compositionally biased region" description="Low complexity" evidence="19">
    <location>
        <begin position="249"/>
        <end position="265"/>
    </location>
</feature>
<dbReference type="Pfam" id="PF02037">
    <property type="entry name" value="SAP"/>
    <property type="match status" value="1"/>
</dbReference>
<proteinExistence type="inferred from homology"/>
<dbReference type="UniPathway" id="UPA00143"/>
<dbReference type="Gene3D" id="3.30.160.60">
    <property type="entry name" value="Classic Zinc Finger"/>
    <property type="match status" value="1"/>
</dbReference>
<feature type="region of interest" description="Disordered" evidence="19">
    <location>
        <begin position="430"/>
        <end position="463"/>
    </location>
</feature>
<feature type="region of interest" description="Disordered" evidence="19">
    <location>
        <begin position="610"/>
        <end position="705"/>
    </location>
</feature>
<feature type="domain" description="RING-type" evidence="20">
    <location>
        <begin position="25"/>
        <end position="64"/>
    </location>
</feature>
<evidence type="ECO:0000256" key="1">
    <source>
        <dbReference type="ARBA" id="ARBA00000900"/>
    </source>
</evidence>
<gene>
    <name evidence="24 25" type="primary">LOC110986390</name>
</gene>
<feature type="compositionally biased region" description="Basic and acidic residues" evidence="19">
    <location>
        <begin position="487"/>
        <end position="497"/>
    </location>
</feature>
<dbReference type="Proteomes" id="UP000694845">
    <property type="component" value="Unplaced"/>
</dbReference>
<keyword evidence="11" id="KW-0862">Zinc</keyword>
<evidence type="ECO:0000256" key="7">
    <source>
        <dbReference type="ARBA" id="ARBA00022723"/>
    </source>
</evidence>
<dbReference type="RefSeq" id="XP_022103911.1">
    <property type="nucleotide sequence ID" value="XM_022248219.1"/>
</dbReference>
<evidence type="ECO:0000256" key="18">
    <source>
        <dbReference type="PROSITE-ProRule" id="PRU01256"/>
    </source>
</evidence>
<evidence type="ECO:0000313" key="24">
    <source>
        <dbReference type="RefSeq" id="XP_022103911.1"/>
    </source>
</evidence>
<feature type="compositionally biased region" description="Basic residues" evidence="19">
    <location>
        <begin position="695"/>
        <end position="705"/>
    </location>
</feature>
<evidence type="ECO:0000256" key="3">
    <source>
        <dbReference type="ARBA" id="ARBA00004906"/>
    </source>
</evidence>
<dbReference type="PROSITE" id="PS50800">
    <property type="entry name" value="SAP"/>
    <property type="match status" value="1"/>
</dbReference>
<evidence type="ECO:0000256" key="14">
    <source>
        <dbReference type="ARBA" id="ARBA00023242"/>
    </source>
</evidence>
<reference evidence="24 25" key="1">
    <citation type="submission" date="2025-04" db="UniProtKB">
        <authorList>
            <consortium name="RefSeq"/>
        </authorList>
    </citation>
    <scope>IDENTIFICATION</scope>
</reference>
<dbReference type="GO" id="GO:0003697">
    <property type="term" value="F:single-stranded DNA binding"/>
    <property type="evidence" value="ECO:0007669"/>
    <property type="project" value="InterPro"/>
</dbReference>
<dbReference type="GO" id="GO:0008270">
    <property type="term" value="F:zinc ion binding"/>
    <property type="evidence" value="ECO:0007669"/>
    <property type="project" value="UniProtKB-KW"/>
</dbReference>
<keyword evidence="12" id="KW-0238">DNA-binding</keyword>
<feature type="region of interest" description="Disordered" evidence="19">
    <location>
        <begin position="518"/>
        <end position="547"/>
    </location>
</feature>
<evidence type="ECO:0000256" key="9">
    <source>
        <dbReference type="ARBA" id="ARBA00022771"/>
    </source>
</evidence>
<feature type="compositionally biased region" description="Polar residues" evidence="19">
    <location>
        <begin position="218"/>
        <end position="229"/>
    </location>
</feature>
<dbReference type="PROSITE" id="PS00518">
    <property type="entry name" value="ZF_RING_1"/>
    <property type="match status" value="1"/>
</dbReference>
<dbReference type="PROSITE" id="PS50089">
    <property type="entry name" value="ZF_RING_2"/>
    <property type="match status" value="1"/>
</dbReference>
<feature type="compositionally biased region" description="Low complexity" evidence="19">
    <location>
        <begin position="676"/>
        <end position="691"/>
    </location>
</feature>
<dbReference type="SMART" id="SM00184">
    <property type="entry name" value="RING"/>
    <property type="match status" value="1"/>
</dbReference>
<dbReference type="KEGG" id="aplc:110986390"/>
<keyword evidence="14" id="KW-0539">Nucleus</keyword>
<keyword evidence="23" id="KW-1185">Reference proteome</keyword>
<evidence type="ECO:0000256" key="4">
    <source>
        <dbReference type="ARBA" id="ARBA00009506"/>
    </source>
</evidence>
<feature type="compositionally biased region" description="Polar residues" evidence="19">
    <location>
        <begin position="528"/>
        <end position="540"/>
    </location>
</feature>
<feature type="region of interest" description="Disordered" evidence="19">
    <location>
        <begin position="103"/>
        <end position="175"/>
    </location>
</feature>
<dbReference type="GO" id="GO:0006513">
    <property type="term" value="P:protein monoubiquitination"/>
    <property type="evidence" value="ECO:0007669"/>
    <property type="project" value="InterPro"/>
</dbReference>
<accession>A0A8B7ZFY9</accession>
<dbReference type="InterPro" id="IPR006642">
    <property type="entry name" value="Rad18_UBZ4"/>
</dbReference>
<dbReference type="Pfam" id="PF13923">
    <property type="entry name" value="zf-C3HC4_2"/>
    <property type="match status" value="1"/>
</dbReference>
<dbReference type="GO" id="GO:0061630">
    <property type="term" value="F:ubiquitin protein ligase activity"/>
    <property type="evidence" value="ECO:0007669"/>
    <property type="project" value="UniProtKB-EC"/>
</dbReference>
<dbReference type="RefSeq" id="XP_022103912.1">
    <property type="nucleotide sequence ID" value="XM_022248220.1"/>
</dbReference>
<dbReference type="SMART" id="SM00734">
    <property type="entry name" value="ZnF_Rad18"/>
    <property type="match status" value="1"/>
</dbReference>
<feature type="compositionally biased region" description="Polar residues" evidence="19">
    <location>
        <begin position="622"/>
        <end position="643"/>
    </location>
</feature>
<comment type="pathway">
    <text evidence="3">Protein modification; protein ubiquitination.</text>
</comment>
<evidence type="ECO:0000259" key="20">
    <source>
        <dbReference type="PROSITE" id="PS50089"/>
    </source>
</evidence>
<feature type="compositionally biased region" description="Low complexity" evidence="19">
    <location>
        <begin position="124"/>
        <end position="142"/>
    </location>
</feature>
<dbReference type="PANTHER" id="PTHR14134">
    <property type="entry name" value="E3 UBIQUITIN-PROTEIN LIGASE RAD18"/>
    <property type="match status" value="1"/>
</dbReference>
<keyword evidence="13 18" id="KW-0234">DNA repair</keyword>
<dbReference type="GO" id="GO:0006281">
    <property type="term" value="P:DNA repair"/>
    <property type="evidence" value="ECO:0007669"/>
    <property type="project" value="UniProtKB-KW"/>
</dbReference>
<evidence type="ECO:0000256" key="19">
    <source>
        <dbReference type="SAM" id="MobiDB-lite"/>
    </source>
</evidence>
<evidence type="ECO:0000256" key="2">
    <source>
        <dbReference type="ARBA" id="ARBA00004123"/>
    </source>
</evidence>
<dbReference type="GeneID" id="110986390"/>
<evidence type="ECO:0000259" key="22">
    <source>
        <dbReference type="PROSITE" id="PS51908"/>
    </source>
</evidence>
<protein>
    <recommendedName>
        <fullName evidence="5">RING-type E3 ubiquitin transferase</fullName>
        <ecNumber evidence="5">2.3.2.27</ecNumber>
    </recommendedName>
    <alternativeName>
        <fullName evidence="15 16">RING-type E3 ubiquitin transferase RAD18</fullName>
    </alternativeName>
</protein>
<evidence type="ECO:0000256" key="15">
    <source>
        <dbReference type="ARBA" id="ARBA00031783"/>
    </source>
</evidence>
<evidence type="ECO:0000259" key="21">
    <source>
        <dbReference type="PROSITE" id="PS50800"/>
    </source>
</evidence>
<dbReference type="FunFam" id="3.30.40.10:FF:000172">
    <property type="entry name" value="E3 ubiquitin-protein ligase RAD18"/>
    <property type="match status" value="1"/>
</dbReference>
<comment type="subcellular location">
    <subcellularLocation>
        <location evidence="2">Nucleus</location>
    </subcellularLocation>
</comment>
<dbReference type="EC" id="2.3.2.27" evidence="5"/>
<dbReference type="InterPro" id="IPR017907">
    <property type="entry name" value="Znf_RING_CS"/>
</dbReference>
<keyword evidence="8 18" id="KW-0227">DNA damage</keyword>
<dbReference type="FunFam" id="3.30.160.60:FF:000331">
    <property type="entry name" value="E3 ubiquitin-protein ligase RAD18"/>
    <property type="match status" value="1"/>
</dbReference>
<dbReference type="GO" id="GO:0005634">
    <property type="term" value="C:nucleus"/>
    <property type="evidence" value="ECO:0007669"/>
    <property type="project" value="UniProtKB-SubCell"/>
</dbReference>
<evidence type="ECO:0000256" key="5">
    <source>
        <dbReference type="ARBA" id="ARBA00012483"/>
    </source>
</evidence>
<dbReference type="SUPFAM" id="SSF57850">
    <property type="entry name" value="RING/U-box"/>
    <property type="match status" value="1"/>
</dbReference>
<dbReference type="SMART" id="SM00513">
    <property type="entry name" value="SAP"/>
    <property type="match status" value="1"/>
</dbReference>
<sequence length="705" mass="77178">MALTDPSDWPGSMPDLRTIDNLLRCSICFEYLNVAMIIPSCSHNYCSLCIRRYMKYKRQCPSCNIEVSASELCNNRTLDELVKTFIAVRPHILKLCKKSEAEEQAGCPPPDEEKTSKKSASPVQKQLSVPKSSPKKSSSTLTGHFTAFKPSKTASVRASEHSLGHTSSDIAHRSDVTIKTDQESDWLQTQSCNRHSTHSLVDPDDGDVIDISEDFETVQPTASTGSSPAAGQATPVRRHTTPSSSQAMPSGSQTTPSGSQTTPSGSRDKVECPVCSVPVPTKYINTHLDACLRRTEQQETNKRVTKRKRIPAMVWKLVPDKDLKKKMREYNLSTKGKRHEVIKRLEEFILMYNAQCDAVNPKSAEEIAREVERLEQLKNQQQLNDMTVNNLKVEKGQTEEQMQKARQEYLSANKDQFRELVAAARAQMNAVKKKSGKKDTAQASTSTKTSTSGLKEVTTKSGPASTLVENSAIQELDVVVILEDEVENRGDDSRTSEGSEIINNDGAELNRTECLFSDGEENEHGSNGRISNCDTETPENNPYVKQDSDVVLAEEPNKVESSHPMSGGLLDSDTAAVHNGIAEGAFSGDLVAGFSGSGIHQQSDCKILVPSSPSVASKDGTNESQSQSISARENKSETSSLSSDPAPDSQDLLCIPESPLSVVAETRRRKRKKQDCGSNASDSGSSFGDGDTVLRRSKRERKTVK</sequence>
<feature type="domain" description="UBZ4-type" evidence="22">
    <location>
        <begin position="269"/>
        <end position="296"/>
    </location>
</feature>
<feature type="domain" description="SAP" evidence="21">
    <location>
        <begin position="315"/>
        <end position="349"/>
    </location>
</feature>
<evidence type="ECO:0000313" key="23">
    <source>
        <dbReference type="Proteomes" id="UP000694845"/>
    </source>
</evidence>
<evidence type="ECO:0000313" key="25">
    <source>
        <dbReference type="RefSeq" id="XP_022103912.1"/>
    </source>
</evidence>
<dbReference type="InterPro" id="IPR039577">
    <property type="entry name" value="Rad18"/>
</dbReference>
<evidence type="ECO:0000256" key="8">
    <source>
        <dbReference type="ARBA" id="ARBA00022763"/>
    </source>
</evidence>
<feature type="region of interest" description="Disordered" evidence="19">
    <location>
        <begin position="487"/>
        <end position="506"/>
    </location>
</feature>
<feature type="region of interest" description="Disordered" evidence="19">
    <location>
        <begin position="218"/>
        <end position="271"/>
    </location>
</feature>
<dbReference type="InterPro" id="IPR013083">
    <property type="entry name" value="Znf_RING/FYVE/PHD"/>
</dbReference>
<dbReference type="GO" id="GO:0006301">
    <property type="term" value="P:DNA damage tolerance"/>
    <property type="evidence" value="ECO:0007669"/>
    <property type="project" value="InterPro"/>
</dbReference>
<evidence type="ECO:0000256" key="6">
    <source>
        <dbReference type="ARBA" id="ARBA00022679"/>
    </source>
</evidence>
<comment type="catalytic activity">
    <reaction evidence="1">
        <text>S-ubiquitinyl-[E2 ubiquitin-conjugating enzyme]-L-cysteine + [acceptor protein]-L-lysine = [E2 ubiquitin-conjugating enzyme]-L-cysteine + N(6)-ubiquitinyl-[acceptor protein]-L-lysine.</text>
        <dbReference type="EC" id="2.3.2.27"/>
    </reaction>
</comment>
<dbReference type="PANTHER" id="PTHR14134:SF2">
    <property type="entry name" value="E3 UBIQUITIN-PROTEIN LIGASE RAD18"/>
    <property type="match status" value="1"/>
</dbReference>
<comment type="similarity">
    <text evidence="4">Belongs to the RAD18 family.</text>
</comment>
<dbReference type="InterPro" id="IPR003034">
    <property type="entry name" value="SAP_dom"/>
</dbReference>
<evidence type="ECO:0000256" key="16">
    <source>
        <dbReference type="ARBA" id="ARBA00082369"/>
    </source>
</evidence>
<keyword evidence="10" id="KW-0833">Ubl conjugation pathway</keyword>
<dbReference type="Gene3D" id="3.30.40.10">
    <property type="entry name" value="Zinc/RING finger domain, C3HC4 (zinc finger)"/>
    <property type="match status" value="1"/>
</dbReference>
<evidence type="ECO:0000256" key="11">
    <source>
        <dbReference type="ARBA" id="ARBA00022833"/>
    </source>
</evidence>
<name>A0A8B7ZFY9_ACAPL</name>
<evidence type="ECO:0000256" key="10">
    <source>
        <dbReference type="ARBA" id="ARBA00022786"/>
    </source>
</evidence>
<dbReference type="OrthoDB" id="9049620at2759"/>
<dbReference type="InterPro" id="IPR001841">
    <property type="entry name" value="Znf_RING"/>
</dbReference>